<dbReference type="OrthoDB" id="8029675at2759"/>
<name>A0A9J7MU59_BRAFL</name>
<dbReference type="Pfam" id="PF13912">
    <property type="entry name" value="zf-C2H2_6"/>
    <property type="match status" value="3"/>
</dbReference>
<gene>
    <name evidence="14" type="primary">LOC118418277</name>
</gene>
<dbReference type="PROSITE" id="PS00028">
    <property type="entry name" value="ZINC_FINGER_C2H2_1"/>
    <property type="match status" value="7"/>
</dbReference>
<dbReference type="FunFam" id="3.30.160.60:FF:000100">
    <property type="entry name" value="Zinc finger 45-like"/>
    <property type="match status" value="1"/>
</dbReference>
<evidence type="ECO:0000256" key="11">
    <source>
        <dbReference type="PROSITE-ProRule" id="PRU00042"/>
    </source>
</evidence>
<keyword evidence="13" id="KW-1185">Reference proteome</keyword>
<dbReference type="PROSITE" id="PS50157">
    <property type="entry name" value="ZINC_FINGER_C2H2_2"/>
    <property type="match status" value="7"/>
</dbReference>
<dbReference type="InterPro" id="IPR050826">
    <property type="entry name" value="Krueppel_C2H2_ZnFinger"/>
</dbReference>
<evidence type="ECO:0000256" key="3">
    <source>
        <dbReference type="ARBA" id="ARBA00022723"/>
    </source>
</evidence>
<keyword evidence="5 11" id="KW-0863">Zinc-finger</keyword>
<feature type="domain" description="C2H2-type" evidence="12">
    <location>
        <begin position="176"/>
        <end position="203"/>
    </location>
</feature>
<evidence type="ECO:0000256" key="7">
    <source>
        <dbReference type="ARBA" id="ARBA00023015"/>
    </source>
</evidence>
<feature type="domain" description="C2H2-type" evidence="12">
    <location>
        <begin position="320"/>
        <end position="343"/>
    </location>
</feature>
<keyword evidence="7" id="KW-0805">Transcription regulation</keyword>
<evidence type="ECO:0000256" key="1">
    <source>
        <dbReference type="ARBA" id="ARBA00004123"/>
    </source>
</evidence>
<comment type="similarity">
    <text evidence="2">Belongs to the krueppel C2H2-type zinc-finger protein family.</text>
</comment>
<evidence type="ECO:0000256" key="2">
    <source>
        <dbReference type="ARBA" id="ARBA00006991"/>
    </source>
</evidence>
<keyword evidence="4" id="KW-0677">Repeat</keyword>
<organism evidence="13 14">
    <name type="scientific">Branchiostoma floridae</name>
    <name type="common">Florida lancelet</name>
    <name type="synonym">Amphioxus</name>
    <dbReference type="NCBI Taxonomy" id="7739"/>
    <lineage>
        <taxon>Eukaryota</taxon>
        <taxon>Metazoa</taxon>
        <taxon>Chordata</taxon>
        <taxon>Cephalochordata</taxon>
        <taxon>Leptocardii</taxon>
        <taxon>Amphioxiformes</taxon>
        <taxon>Branchiostomatidae</taxon>
        <taxon>Branchiostoma</taxon>
    </lineage>
</organism>
<keyword evidence="10" id="KW-0539">Nucleus</keyword>
<comment type="subcellular location">
    <subcellularLocation>
        <location evidence="1">Nucleus</location>
    </subcellularLocation>
</comment>
<dbReference type="SMART" id="SM00355">
    <property type="entry name" value="ZnF_C2H2"/>
    <property type="match status" value="8"/>
</dbReference>
<evidence type="ECO:0000256" key="5">
    <source>
        <dbReference type="ARBA" id="ARBA00022771"/>
    </source>
</evidence>
<evidence type="ECO:0000313" key="13">
    <source>
        <dbReference type="Proteomes" id="UP000001554"/>
    </source>
</evidence>
<keyword evidence="9" id="KW-0804">Transcription</keyword>
<dbReference type="FunFam" id="3.30.160.60:FF:001370">
    <property type="entry name" value="Zinc finger protein"/>
    <property type="match status" value="1"/>
</dbReference>
<dbReference type="FunFam" id="3.30.160.60:FF:000446">
    <property type="entry name" value="Zinc finger protein"/>
    <property type="match status" value="1"/>
</dbReference>
<evidence type="ECO:0000313" key="14">
    <source>
        <dbReference type="RefSeq" id="XP_035680016.1"/>
    </source>
</evidence>
<feature type="domain" description="C2H2-type" evidence="12">
    <location>
        <begin position="231"/>
        <end position="259"/>
    </location>
</feature>
<dbReference type="AlphaFoldDB" id="A0A9J7MU59"/>
<accession>A0A9J7MU59</accession>
<keyword evidence="8" id="KW-0238">DNA-binding</keyword>
<feature type="domain" description="C2H2-type" evidence="12">
    <location>
        <begin position="148"/>
        <end position="175"/>
    </location>
</feature>
<dbReference type="PANTHER" id="PTHR24377">
    <property type="entry name" value="IP01015P-RELATED"/>
    <property type="match status" value="1"/>
</dbReference>
<evidence type="ECO:0000256" key="6">
    <source>
        <dbReference type="ARBA" id="ARBA00022833"/>
    </source>
</evidence>
<dbReference type="Pfam" id="PF00096">
    <property type="entry name" value="zf-C2H2"/>
    <property type="match status" value="2"/>
</dbReference>
<feature type="domain" description="C2H2-type" evidence="12">
    <location>
        <begin position="262"/>
        <end position="289"/>
    </location>
</feature>
<keyword evidence="6" id="KW-0862">Zinc</keyword>
<dbReference type="FunFam" id="3.30.160.60:FF:002401">
    <property type="entry name" value="zinc finger protein 39"/>
    <property type="match status" value="1"/>
</dbReference>
<dbReference type="KEGG" id="bfo:118418277"/>
<protein>
    <submittedName>
        <fullName evidence="14">Oocyte zinc finger protein XlCOF26-like</fullName>
    </submittedName>
</protein>
<feature type="domain" description="C2H2-type" evidence="12">
    <location>
        <begin position="290"/>
        <end position="317"/>
    </location>
</feature>
<evidence type="ECO:0000256" key="10">
    <source>
        <dbReference type="ARBA" id="ARBA00023242"/>
    </source>
</evidence>
<dbReference type="Gene3D" id="3.30.160.60">
    <property type="entry name" value="Classic Zinc Finger"/>
    <property type="match status" value="6"/>
</dbReference>
<keyword evidence="3" id="KW-0479">Metal-binding</keyword>
<dbReference type="GO" id="GO:0003700">
    <property type="term" value="F:DNA-binding transcription factor activity"/>
    <property type="evidence" value="ECO:0000318"/>
    <property type="project" value="GO_Central"/>
</dbReference>
<dbReference type="GO" id="GO:0008270">
    <property type="term" value="F:zinc ion binding"/>
    <property type="evidence" value="ECO:0007669"/>
    <property type="project" value="UniProtKB-KW"/>
</dbReference>
<evidence type="ECO:0000259" key="12">
    <source>
        <dbReference type="PROSITE" id="PS50157"/>
    </source>
</evidence>
<dbReference type="SUPFAM" id="SSF57667">
    <property type="entry name" value="beta-beta-alpha zinc fingers"/>
    <property type="match status" value="4"/>
</dbReference>
<evidence type="ECO:0000256" key="4">
    <source>
        <dbReference type="ARBA" id="ARBA00022737"/>
    </source>
</evidence>
<proteinExistence type="inferred from homology"/>
<feature type="domain" description="C2H2-type" evidence="12">
    <location>
        <begin position="203"/>
        <end position="230"/>
    </location>
</feature>
<evidence type="ECO:0000256" key="9">
    <source>
        <dbReference type="ARBA" id="ARBA00023163"/>
    </source>
</evidence>
<dbReference type="Proteomes" id="UP000001554">
    <property type="component" value="Chromosome 6"/>
</dbReference>
<reference evidence="13" key="1">
    <citation type="journal article" date="2020" name="Nat. Ecol. Evol.">
        <title>Deeply conserved synteny resolves early events in vertebrate evolution.</title>
        <authorList>
            <person name="Simakov O."/>
            <person name="Marletaz F."/>
            <person name="Yue J.X."/>
            <person name="O'Connell B."/>
            <person name="Jenkins J."/>
            <person name="Brandt A."/>
            <person name="Calef R."/>
            <person name="Tung C.H."/>
            <person name="Huang T.K."/>
            <person name="Schmutz J."/>
            <person name="Satoh N."/>
            <person name="Yu J.K."/>
            <person name="Putnam N.H."/>
            <person name="Green R.E."/>
            <person name="Rokhsar D.S."/>
        </authorList>
    </citation>
    <scope>NUCLEOTIDE SEQUENCE [LARGE SCALE GENOMIC DNA]</scope>
    <source>
        <strain evidence="13">S238N-H82</strain>
    </source>
</reference>
<evidence type="ECO:0000256" key="8">
    <source>
        <dbReference type="ARBA" id="ARBA00023125"/>
    </source>
</evidence>
<sequence>MYDTTESLACVSVQQKVVLVIPPQPEQRIINFLVGWFGHESFNKLSGQVLQLVQAVYMKPTACKKMPWSLTARTGLCPYKLKMESSSLFQPSTQVPKMSSAVEQEGADVTTQKQLLCNLCSTGKNYSTVSSLAEHKRRIHGLGKAPAFHCTICDKNFVYGRDFHDHLASHNKEKKHVCTVCGNRYTRRSSLLQHRRLHDPDGHKCHTCENFFPTDARLKEHQVVHTGETQHVCDVCQKKFKYKRGLITHMRHLHPQGDETPAKCTVCSKEFKCEQYLKRHMLAHSEVRPFLCDTCGKAFKSKDVLKKHTKTHTQPQPAKYVCEKCGHRFDQEDELKAHTPIHT</sequence>
<dbReference type="GO" id="GO:0000978">
    <property type="term" value="F:RNA polymerase II cis-regulatory region sequence-specific DNA binding"/>
    <property type="evidence" value="ECO:0000318"/>
    <property type="project" value="GO_Central"/>
</dbReference>
<dbReference type="GO" id="GO:0006357">
    <property type="term" value="P:regulation of transcription by RNA polymerase II"/>
    <property type="evidence" value="ECO:0000318"/>
    <property type="project" value="GO_Central"/>
</dbReference>
<dbReference type="RefSeq" id="XP_035680016.1">
    <property type="nucleotide sequence ID" value="XM_035824123.1"/>
</dbReference>
<dbReference type="InterPro" id="IPR036236">
    <property type="entry name" value="Znf_C2H2_sf"/>
</dbReference>
<dbReference type="GeneID" id="118418277"/>
<dbReference type="GO" id="GO:0005634">
    <property type="term" value="C:nucleus"/>
    <property type="evidence" value="ECO:0007669"/>
    <property type="project" value="UniProtKB-SubCell"/>
</dbReference>
<dbReference type="InterPro" id="IPR013087">
    <property type="entry name" value="Znf_C2H2_type"/>
</dbReference>
<reference evidence="14" key="2">
    <citation type="submission" date="2025-08" db="UniProtKB">
        <authorList>
            <consortium name="RefSeq"/>
        </authorList>
    </citation>
    <scope>IDENTIFICATION</scope>
    <source>
        <strain evidence="14">S238N-H82</strain>
        <tissue evidence="14">Testes</tissue>
    </source>
</reference>